<dbReference type="RefSeq" id="WP_211354809.1">
    <property type="nucleotide sequence ID" value="NZ_VLKG01000002.1"/>
</dbReference>
<keyword evidence="1" id="KW-0732">Signal</keyword>
<feature type="signal peptide" evidence="1">
    <location>
        <begin position="1"/>
        <end position="23"/>
    </location>
</feature>
<evidence type="ECO:0000256" key="1">
    <source>
        <dbReference type="SAM" id="SignalP"/>
    </source>
</evidence>
<dbReference type="AlphaFoldDB" id="A0A562J0F3"/>
<reference evidence="2 3" key="1">
    <citation type="submission" date="2019-07" db="EMBL/GenBank/DDBJ databases">
        <title>Genomic Encyclopedia of Type Strains, Phase I: the one thousand microbial genomes (KMG-I) project.</title>
        <authorList>
            <person name="Kyrpides N."/>
        </authorList>
    </citation>
    <scope>NUCLEOTIDE SEQUENCE [LARGE SCALE GENOMIC DNA]</scope>
    <source>
        <strain evidence="2 3">DSM 375</strain>
    </source>
</reference>
<gene>
    <name evidence="2" type="ORF">LX59_00632</name>
</gene>
<protein>
    <submittedName>
        <fullName evidence="2">Uncharacterized protein DUF4198</fullName>
    </submittedName>
</protein>
<evidence type="ECO:0000313" key="3">
    <source>
        <dbReference type="Proteomes" id="UP000319627"/>
    </source>
</evidence>
<dbReference type="EMBL" id="VLKG01000002">
    <property type="protein sequence ID" value="TWH76590.1"/>
    <property type="molecule type" value="Genomic_DNA"/>
</dbReference>
<dbReference type="SUPFAM" id="SSF49478">
    <property type="entry name" value="Cna protein B-type domain"/>
    <property type="match status" value="1"/>
</dbReference>
<feature type="chain" id="PRO_5022133482" evidence="1">
    <location>
        <begin position="24"/>
        <end position="213"/>
    </location>
</feature>
<keyword evidence="3" id="KW-1185">Reference proteome</keyword>
<organism evidence="2 3">
    <name type="scientific">Azomonas agilis</name>
    <dbReference type="NCBI Taxonomy" id="116849"/>
    <lineage>
        <taxon>Bacteria</taxon>
        <taxon>Pseudomonadati</taxon>
        <taxon>Pseudomonadota</taxon>
        <taxon>Gammaproteobacteria</taxon>
        <taxon>Pseudomonadales</taxon>
        <taxon>Pseudomonadaceae</taxon>
        <taxon>Azomonas</taxon>
    </lineage>
</organism>
<dbReference type="InterPro" id="IPR019613">
    <property type="entry name" value="DUF4198"/>
</dbReference>
<evidence type="ECO:0000313" key="2">
    <source>
        <dbReference type="EMBL" id="TWH76590.1"/>
    </source>
</evidence>
<sequence length="213" mass="23562">MFAMSRTRTLLASLVLVAPFAQAHMLWLERPSDSLTQAYFGEFVDDVRETQAGPLKRFEGLKALQAGKTLDSQAKDSSFDFATSGSADVRLSKALVHKDTRVIFDAKAGRHETKADDSLTLELVPEAADSNTLTLMFQGKPLAKTEVTAVSPQKWSKSFRTDEQGKITLETPWPGIYVLEVAHTVEAKGEQEGKTYEKTRYVHTLSLLVPEKG</sequence>
<name>A0A562J0F3_9GAMM</name>
<accession>A0A562J0F3</accession>
<comment type="caution">
    <text evidence="2">The sequence shown here is derived from an EMBL/GenBank/DDBJ whole genome shotgun (WGS) entry which is preliminary data.</text>
</comment>
<dbReference type="Proteomes" id="UP000319627">
    <property type="component" value="Unassembled WGS sequence"/>
</dbReference>
<proteinExistence type="predicted"/>
<dbReference type="Pfam" id="PF10670">
    <property type="entry name" value="DUF4198"/>
    <property type="match status" value="1"/>
</dbReference>